<evidence type="ECO:0000256" key="9">
    <source>
        <dbReference type="ARBA" id="ARBA00022679"/>
    </source>
</evidence>
<feature type="transmembrane region" description="Helical" evidence="19">
    <location>
        <begin position="194"/>
        <end position="215"/>
    </location>
</feature>
<evidence type="ECO:0000313" key="21">
    <source>
        <dbReference type="Proteomes" id="UP000516369"/>
    </source>
</evidence>
<evidence type="ECO:0000256" key="10">
    <source>
        <dbReference type="ARBA" id="ARBA00022692"/>
    </source>
</evidence>
<keyword evidence="9 19" id="KW-0808">Transferase</keyword>
<keyword evidence="21" id="KW-1185">Reference proteome</keyword>
<evidence type="ECO:0000256" key="6">
    <source>
        <dbReference type="ARBA" id="ARBA00015850"/>
    </source>
</evidence>
<evidence type="ECO:0000256" key="17">
    <source>
        <dbReference type="ARBA" id="ARBA00048623"/>
    </source>
</evidence>
<feature type="transmembrane region" description="Helical" evidence="19">
    <location>
        <begin position="103"/>
        <end position="122"/>
    </location>
</feature>
<evidence type="ECO:0000256" key="15">
    <source>
        <dbReference type="ARBA" id="ARBA00032605"/>
    </source>
</evidence>
<dbReference type="Pfam" id="PF02654">
    <property type="entry name" value="CobS"/>
    <property type="match status" value="1"/>
</dbReference>
<dbReference type="EMBL" id="CP053923">
    <property type="protein sequence ID" value="QNT68282.1"/>
    <property type="molecule type" value="Genomic_DNA"/>
</dbReference>
<evidence type="ECO:0000256" key="18">
    <source>
        <dbReference type="ARBA" id="ARBA00049504"/>
    </source>
</evidence>
<dbReference type="GO" id="GO:0005886">
    <property type="term" value="C:plasma membrane"/>
    <property type="evidence" value="ECO:0007669"/>
    <property type="project" value="UniProtKB-SubCell"/>
</dbReference>
<comment type="similarity">
    <text evidence="4 19">Belongs to the CobS family.</text>
</comment>
<protein>
    <recommendedName>
        <fullName evidence="6 19">Adenosylcobinamide-GDP ribazoletransferase</fullName>
        <ecNumber evidence="5 19">2.7.8.26</ecNumber>
    </recommendedName>
    <alternativeName>
        <fullName evidence="16 19">Cobalamin synthase</fullName>
    </alternativeName>
    <alternativeName>
        <fullName evidence="15 19">Cobalamin-5'-phosphate synthase</fullName>
    </alternativeName>
</protein>
<dbReference type="UniPathway" id="UPA00148">
    <property type="reaction ID" value="UER00238"/>
</dbReference>
<feature type="transmembrane region" description="Helical" evidence="19">
    <location>
        <begin position="169"/>
        <end position="187"/>
    </location>
</feature>
<comment type="subcellular location">
    <subcellularLocation>
        <location evidence="2 19">Cell membrane</location>
        <topology evidence="2 19">Multi-pass membrane protein</topology>
    </subcellularLocation>
</comment>
<evidence type="ECO:0000256" key="5">
    <source>
        <dbReference type="ARBA" id="ARBA00013200"/>
    </source>
</evidence>
<evidence type="ECO:0000256" key="11">
    <source>
        <dbReference type="ARBA" id="ARBA00022842"/>
    </source>
</evidence>
<evidence type="ECO:0000256" key="14">
    <source>
        <dbReference type="ARBA" id="ARBA00025228"/>
    </source>
</evidence>
<dbReference type="GO" id="GO:0051073">
    <property type="term" value="F:adenosylcobinamide-GDP ribazoletransferase activity"/>
    <property type="evidence" value="ECO:0007669"/>
    <property type="project" value="UniProtKB-UniRule"/>
</dbReference>
<comment type="pathway">
    <text evidence="3 19">Cofactor biosynthesis; adenosylcobalamin biosynthesis; adenosylcobalamin from cob(II)yrinate a,c-diamide: step 7/7.</text>
</comment>
<evidence type="ECO:0000256" key="8">
    <source>
        <dbReference type="ARBA" id="ARBA00022573"/>
    </source>
</evidence>
<gene>
    <name evidence="19" type="primary">cobS</name>
    <name evidence="20" type="ORF">HQ394_01530</name>
</gene>
<comment type="catalytic activity">
    <reaction evidence="17 19">
        <text>alpha-ribazole + adenosylcob(III)inamide-GDP = adenosylcob(III)alamin + GMP + H(+)</text>
        <dbReference type="Rhea" id="RHEA:16049"/>
        <dbReference type="ChEBI" id="CHEBI:10329"/>
        <dbReference type="ChEBI" id="CHEBI:15378"/>
        <dbReference type="ChEBI" id="CHEBI:18408"/>
        <dbReference type="ChEBI" id="CHEBI:58115"/>
        <dbReference type="ChEBI" id="CHEBI:60487"/>
        <dbReference type="EC" id="2.7.8.26"/>
    </reaction>
</comment>
<evidence type="ECO:0000256" key="1">
    <source>
        <dbReference type="ARBA" id="ARBA00001946"/>
    </source>
</evidence>
<evidence type="ECO:0000256" key="16">
    <source>
        <dbReference type="ARBA" id="ARBA00032853"/>
    </source>
</evidence>
<feature type="transmembrane region" description="Helical" evidence="19">
    <location>
        <begin position="12"/>
        <end position="35"/>
    </location>
</feature>
<dbReference type="GO" id="GO:0009236">
    <property type="term" value="P:cobalamin biosynthetic process"/>
    <property type="evidence" value="ECO:0007669"/>
    <property type="project" value="UniProtKB-UniRule"/>
</dbReference>
<feature type="transmembrane region" description="Helical" evidence="19">
    <location>
        <begin position="75"/>
        <end position="97"/>
    </location>
</feature>
<dbReference type="EC" id="2.7.8.26" evidence="5 19"/>
<keyword evidence="12 19" id="KW-1133">Transmembrane helix</keyword>
<evidence type="ECO:0000256" key="12">
    <source>
        <dbReference type="ARBA" id="ARBA00022989"/>
    </source>
</evidence>
<keyword evidence="8 19" id="KW-0169">Cobalamin biosynthesis</keyword>
<organism evidence="20 21">
    <name type="scientific">Defluviicoccus vanus</name>
    <dbReference type="NCBI Taxonomy" id="111831"/>
    <lineage>
        <taxon>Bacteria</taxon>
        <taxon>Pseudomonadati</taxon>
        <taxon>Pseudomonadota</taxon>
        <taxon>Alphaproteobacteria</taxon>
        <taxon>Rhodospirillales</taxon>
        <taxon>Rhodospirillaceae</taxon>
        <taxon>Defluviicoccus</taxon>
    </lineage>
</organism>
<evidence type="ECO:0000313" key="20">
    <source>
        <dbReference type="EMBL" id="QNT68282.1"/>
    </source>
</evidence>
<dbReference type="Proteomes" id="UP000516369">
    <property type="component" value="Chromosome"/>
</dbReference>
<keyword evidence="11 19" id="KW-0460">Magnesium</keyword>
<name>A0A7H1MXU6_9PROT</name>
<comment type="function">
    <text evidence="14 19">Joins adenosylcobinamide-GDP and alpha-ribazole to generate adenosylcobalamin (Ado-cobalamin). Also synthesizes adenosylcobalamin 5'-phosphate from adenosylcobinamide-GDP and alpha-ribazole 5'-phosphate.</text>
</comment>
<comment type="cofactor">
    <cofactor evidence="1 19">
        <name>Mg(2+)</name>
        <dbReference type="ChEBI" id="CHEBI:18420"/>
    </cofactor>
</comment>
<dbReference type="KEGG" id="dvn:HQ394_01530"/>
<sequence length="218" mass="21621">MFPLVGIGVGTAAALALLASFHIGLHPLACALLALTTSIILTGGLHEDGLADFFDGIGGGRTLERRLEIMHDSHLGSFGALALVFGVGLRASILTGVYSPDTAALVVIAGATLSRAVLPGLMRWLPPARADGLAAAAGRPEPAHIAVATLIAIVTALATLGFWAAMSAIAAAILAAVIVGIVARRMIGGQTGDVLGAAQVIVEIAVLATAAATVGGNG</sequence>
<evidence type="ECO:0000256" key="19">
    <source>
        <dbReference type="HAMAP-Rule" id="MF_00719"/>
    </source>
</evidence>
<evidence type="ECO:0000256" key="4">
    <source>
        <dbReference type="ARBA" id="ARBA00010561"/>
    </source>
</evidence>
<dbReference type="HAMAP" id="MF_00719">
    <property type="entry name" value="CobS"/>
    <property type="match status" value="1"/>
</dbReference>
<evidence type="ECO:0000256" key="7">
    <source>
        <dbReference type="ARBA" id="ARBA00022475"/>
    </source>
</evidence>
<keyword evidence="13 19" id="KW-0472">Membrane</keyword>
<proteinExistence type="inferred from homology"/>
<dbReference type="InterPro" id="IPR003805">
    <property type="entry name" value="CobS"/>
</dbReference>
<evidence type="ECO:0000256" key="2">
    <source>
        <dbReference type="ARBA" id="ARBA00004651"/>
    </source>
</evidence>
<dbReference type="GO" id="GO:0008818">
    <property type="term" value="F:cobalamin 5'-phosphate synthase activity"/>
    <property type="evidence" value="ECO:0007669"/>
    <property type="project" value="UniProtKB-UniRule"/>
</dbReference>
<evidence type="ECO:0000256" key="13">
    <source>
        <dbReference type="ARBA" id="ARBA00023136"/>
    </source>
</evidence>
<dbReference type="AlphaFoldDB" id="A0A7H1MXU6"/>
<comment type="catalytic activity">
    <reaction evidence="18 19">
        <text>alpha-ribazole 5'-phosphate + adenosylcob(III)inamide-GDP = adenosylcob(III)alamin 5'-phosphate + GMP + H(+)</text>
        <dbReference type="Rhea" id="RHEA:23560"/>
        <dbReference type="ChEBI" id="CHEBI:15378"/>
        <dbReference type="ChEBI" id="CHEBI:57918"/>
        <dbReference type="ChEBI" id="CHEBI:58115"/>
        <dbReference type="ChEBI" id="CHEBI:60487"/>
        <dbReference type="ChEBI" id="CHEBI:60493"/>
        <dbReference type="EC" id="2.7.8.26"/>
    </reaction>
</comment>
<dbReference type="PANTHER" id="PTHR34148">
    <property type="entry name" value="ADENOSYLCOBINAMIDE-GDP RIBAZOLETRANSFERASE"/>
    <property type="match status" value="1"/>
</dbReference>
<keyword evidence="10 19" id="KW-0812">Transmembrane</keyword>
<reference evidence="20 21" key="1">
    <citation type="submission" date="2020-05" db="EMBL/GenBank/DDBJ databases">
        <title>Complete closed genome sequence of Defluviicoccus vanus.</title>
        <authorList>
            <person name="Bessarab I."/>
            <person name="Arumugam K."/>
            <person name="Maszenan A.M."/>
            <person name="Seviour R.J."/>
            <person name="Williams R.B."/>
        </authorList>
    </citation>
    <scope>NUCLEOTIDE SEQUENCE [LARGE SCALE GENOMIC DNA]</scope>
    <source>
        <strain evidence="20 21">Ben 114</strain>
    </source>
</reference>
<keyword evidence="7 19" id="KW-1003">Cell membrane</keyword>
<accession>A0A7H1MXU6</accession>
<evidence type="ECO:0000256" key="3">
    <source>
        <dbReference type="ARBA" id="ARBA00004663"/>
    </source>
</evidence>
<dbReference type="PANTHER" id="PTHR34148:SF1">
    <property type="entry name" value="ADENOSYLCOBINAMIDE-GDP RIBAZOLETRANSFERASE"/>
    <property type="match status" value="1"/>
</dbReference>